<dbReference type="HOGENOM" id="CLU_2015637_0_0_1"/>
<sequence length="123" mass="13232">MDGIGHLGGGGCGLVGCRWDVTTTDDQSAQLAPLAVIVVKPHFRWWRFSRHRAGISNGLDQSQKQQHPVSPPPSHRKPMVAVSPTNNALTVPLNTSLRFTPGPPTASSPVPPKRKSQANDKRA</sequence>
<proteinExistence type="predicted"/>
<evidence type="ECO:0000313" key="2">
    <source>
        <dbReference type="EMBL" id="KIJ96521.1"/>
    </source>
</evidence>
<protein>
    <submittedName>
        <fullName evidence="2">Uncharacterized protein</fullName>
    </submittedName>
</protein>
<feature type="compositionally biased region" description="Polar residues" evidence="1">
    <location>
        <begin position="58"/>
        <end position="68"/>
    </location>
</feature>
<name>A0A0C9XFV6_9AGAR</name>
<reference evidence="3" key="2">
    <citation type="submission" date="2015-01" db="EMBL/GenBank/DDBJ databases">
        <title>Evolutionary Origins and Diversification of the Mycorrhizal Mutualists.</title>
        <authorList>
            <consortium name="DOE Joint Genome Institute"/>
            <consortium name="Mycorrhizal Genomics Consortium"/>
            <person name="Kohler A."/>
            <person name="Kuo A."/>
            <person name="Nagy L.G."/>
            <person name="Floudas D."/>
            <person name="Copeland A."/>
            <person name="Barry K.W."/>
            <person name="Cichocki N."/>
            <person name="Veneault-Fourrey C."/>
            <person name="LaButti K."/>
            <person name="Lindquist E.A."/>
            <person name="Lipzen A."/>
            <person name="Lundell T."/>
            <person name="Morin E."/>
            <person name="Murat C."/>
            <person name="Riley R."/>
            <person name="Ohm R."/>
            <person name="Sun H."/>
            <person name="Tunlid A."/>
            <person name="Henrissat B."/>
            <person name="Grigoriev I.V."/>
            <person name="Hibbett D.S."/>
            <person name="Martin F."/>
        </authorList>
    </citation>
    <scope>NUCLEOTIDE SEQUENCE [LARGE SCALE GENOMIC DNA]</scope>
    <source>
        <strain evidence="3">LaAM-08-1</strain>
    </source>
</reference>
<dbReference type="Proteomes" id="UP000054477">
    <property type="component" value="Unassembled WGS sequence"/>
</dbReference>
<evidence type="ECO:0000313" key="3">
    <source>
        <dbReference type="Proteomes" id="UP000054477"/>
    </source>
</evidence>
<gene>
    <name evidence="2" type="ORF">K443DRAFT_10548</name>
</gene>
<keyword evidence="3" id="KW-1185">Reference proteome</keyword>
<feature type="compositionally biased region" description="Pro residues" evidence="1">
    <location>
        <begin position="101"/>
        <end position="111"/>
    </location>
</feature>
<reference evidence="2 3" key="1">
    <citation type="submission" date="2014-04" db="EMBL/GenBank/DDBJ databases">
        <authorList>
            <consortium name="DOE Joint Genome Institute"/>
            <person name="Kuo A."/>
            <person name="Kohler A."/>
            <person name="Nagy L.G."/>
            <person name="Floudas D."/>
            <person name="Copeland A."/>
            <person name="Barry K.W."/>
            <person name="Cichocki N."/>
            <person name="Veneault-Fourrey C."/>
            <person name="LaButti K."/>
            <person name="Lindquist E.A."/>
            <person name="Lipzen A."/>
            <person name="Lundell T."/>
            <person name="Morin E."/>
            <person name="Murat C."/>
            <person name="Sun H."/>
            <person name="Tunlid A."/>
            <person name="Henrissat B."/>
            <person name="Grigoriev I.V."/>
            <person name="Hibbett D.S."/>
            <person name="Martin F."/>
            <person name="Nordberg H.P."/>
            <person name="Cantor M.N."/>
            <person name="Hua S.X."/>
        </authorList>
    </citation>
    <scope>NUCLEOTIDE SEQUENCE [LARGE SCALE GENOMIC DNA]</scope>
    <source>
        <strain evidence="2 3">LaAM-08-1</strain>
    </source>
</reference>
<evidence type="ECO:0000256" key="1">
    <source>
        <dbReference type="SAM" id="MobiDB-lite"/>
    </source>
</evidence>
<accession>A0A0C9XFV6</accession>
<feature type="region of interest" description="Disordered" evidence="1">
    <location>
        <begin position="56"/>
        <end position="123"/>
    </location>
</feature>
<organism evidence="2 3">
    <name type="scientific">Laccaria amethystina LaAM-08-1</name>
    <dbReference type="NCBI Taxonomy" id="1095629"/>
    <lineage>
        <taxon>Eukaryota</taxon>
        <taxon>Fungi</taxon>
        <taxon>Dikarya</taxon>
        <taxon>Basidiomycota</taxon>
        <taxon>Agaricomycotina</taxon>
        <taxon>Agaricomycetes</taxon>
        <taxon>Agaricomycetidae</taxon>
        <taxon>Agaricales</taxon>
        <taxon>Agaricineae</taxon>
        <taxon>Hydnangiaceae</taxon>
        <taxon>Laccaria</taxon>
    </lineage>
</organism>
<dbReference type="OrthoDB" id="3364608at2759"/>
<feature type="compositionally biased region" description="Polar residues" evidence="1">
    <location>
        <begin position="83"/>
        <end position="98"/>
    </location>
</feature>
<dbReference type="AlphaFoldDB" id="A0A0C9XFV6"/>
<dbReference type="EMBL" id="KN838718">
    <property type="protein sequence ID" value="KIJ96521.1"/>
    <property type="molecule type" value="Genomic_DNA"/>
</dbReference>